<dbReference type="InterPro" id="IPR049511">
    <property type="entry name" value="PGH-like_rpt"/>
</dbReference>
<dbReference type="Pfam" id="PF17660">
    <property type="entry name" value="BTRD1"/>
    <property type="match status" value="5"/>
</dbReference>
<organism evidence="2 3">
    <name type="scientific">Amylocarpus encephaloides</name>
    <dbReference type="NCBI Taxonomy" id="45428"/>
    <lineage>
        <taxon>Eukaryota</taxon>
        <taxon>Fungi</taxon>
        <taxon>Dikarya</taxon>
        <taxon>Ascomycota</taxon>
        <taxon>Pezizomycotina</taxon>
        <taxon>Leotiomycetes</taxon>
        <taxon>Helotiales</taxon>
        <taxon>Helotiales incertae sedis</taxon>
        <taxon>Amylocarpus</taxon>
    </lineage>
</organism>
<keyword evidence="1" id="KW-0732">Signal</keyword>
<dbReference type="EMBL" id="MU251359">
    <property type="protein sequence ID" value="KAG9239338.1"/>
    <property type="molecule type" value="Genomic_DNA"/>
</dbReference>
<name>A0A9P8C9Y4_9HELO</name>
<dbReference type="AlphaFoldDB" id="A0A9P8C9Y4"/>
<evidence type="ECO:0000313" key="3">
    <source>
        <dbReference type="Proteomes" id="UP000824998"/>
    </source>
</evidence>
<feature type="chain" id="PRO_5040473355" evidence="1">
    <location>
        <begin position="19"/>
        <end position="280"/>
    </location>
</feature>
<feature type="signal peptide" evidence="1">
    <location>
        <begin position="1"/>
        <end position="18"/>
    </location>
</feature>
<proteinExistence type="predicted"/>
<accession>A0A9P8C9Y4</accession>
<reference evidence="2" key="1">
    <citation type="journal article" date="2021" name="IMA Fungus">
        <title>Genomic characterization of three marine fungi, including Emericellopsis atlantica sp. nov. with signatures of a generalist lifestyle and marine biomass degradation.</title>
        <authorList>
            <person name="Hagestad O.C."/>
            <person name="Hou L."/>
            <person name="Andersen J.H."/>
            <person name="Hansen E.H."/>
            <person name="Altermark B."/>
            <person name="Li C."/>
            <person name="Kuhnert E."/>
            <person name="Cox R.J."/>
            <person name="Crous P.W."/>
            <person name="Spatafora J.W."/>
            <person name="Lail K."/>
            <person name="Amirebrahimi M."/>
            <person name="Lipzen A."/>
            <person name="Pangilinan J."/>
            <person name="Andreopoulos W."/>
            <person name="Hayes R.D."/>
            <person name="Ng V."/>
            <person name="Grigoriev I.V."/>
            <person name="Jackson S.A."/>
            <person name="Sutton T.D.S."/>
            <person name="Dobson A.D.W."/>
            <person name="Rama T."/>
        </authorList>
    </citation>
    <scope>NUCLEOTIDE SEQUENCE</scope>
    <source>
        <strain evidence="2">TRa018bII</strain>
    </source>
</reference>
<evidence type="ECO:0000256" key="1">
    <source>
        <dbReference type="SAM" id="SignalP"/>
    </source>
</evidence>
<protein>
    <submittedName>
        <fullName evidence="2">Uncharacterized protein</fullName>
    </submittedName>
</protein>
<gene>
    <name evidence="2" type="ORF">BJ875DRAFT_365890</name>
</gene>
<sequence length="280" mass="31488">MRFSLITGALALLAGVQSLAIEERANPWQARHGLTSPQLQSVFNDLTSQGYRLNYISGYTINDVPTFAAIFEKKSSPSWVAYHGMTATDYQNKFNTYVSQGYRLVLVNAYTVLGVDYYTAIWDKSASDSWVARHRMTGAEYQSEFNTYTSQGYKLVHVSGYAIVNNAYYAALWVKINNAPAWVAHHGMTSADYQSKFDSYGSQGFRLTLVSGYQVNNVVYYAAIWEKSAGPAYYARHGLTSGQYQSEFDRIVAQGFQLKVVSGYDQGQSDRYAAIWEQIH</sequence>
<evidence type="ECO:0000313" key="2">
    <source>
        <dbReference type="EMBL" id="KAG9239338.1"/>
    </source>
</evidence>
<comment type="caution">
    <text evidence="2">The sequence shown here is derived from an EMBL/GenBank/DDBJ whole genome shotgun (WGS) entry which is preliminary data.</text>
</comment>
<dbReference type="OrthoDB" id="5946976at2759"/>
<dbReference type="Proteomes" id="UP000824998">
    <property type="component" value="Unassembled WGS sequence"/>
</dbReference>
<keyword evidence="3" id="KW-1185">Reference proteome</keyword>